<dbReference type="SUPFAM" id="SSF103515">
    <property type="entry name" value="Autotransporter"/>
    <property type="match status" value="1"/>
</dbReference>
<dbReference type="PROSITE" id="PS51208">
    <property type="entry name" value="AUTOTRANSPORTER"/>
    <property type="match status" value="1"/>
</dbReference>
<reference evidence="2 3" key="1">
    <citation type="submission" date="2024-02" db="EMBL/GenBank/DDBJ databases">
        <title>A new putative Pannonibacter species isolated from two cases of bloodstream infections in paediatric patients.</title>
        <authorList>
            <person name="Castellana S."/>
            <person name="De Laurentiis V."/>
            <person name="Grassi M."/>
            <person name="De Leonardis F."/>
            <person name="Mosca A."/>
            <person name="De Carlo C."/>
            <person name="Sparapano E."/>
            <person name="Ronga L."/>
            <person name="Santacroce L."/>
            <person name="Chironna M."/>
            <person name="De Robertis A."/>
            <person name="Bianco A."/>
            <person name="Del Sambro L."/>
            <person name="Capozzi L."/>
            <person name="Parisi A."/>
        </authorList>
    </citation>
    <scope>NUCLEOTIDE SEQUENCE [LARGE SCALE GENOMIC DNA]</scope>
    <source>
        <strain evidence="2 3">Pt2</strain>
    </source>
</reference>
<evidence type="ECO:0000313" key="2">
    <source>
        <dbReference type="EMBL" id="MEH0096985.1"/>
    </source>
</evidence>
<dbReference type="Gene3D" id="2.40.128.130">
    <property type="entry name" value="Autotransporter beta-domain"/>
    <property type="match status" value="1"/>
</dbReference>
<organism evidence="2 3">
    <name type="scientific">Pannonibacter anstelovis</name>
    <dbReference type="NCBI Taxonomy" id="3121537"/>
    <lineage>
        <taxon>Bacteria</taxon>
        <taxon>Pseudomonadati</taxon>
        <taxon>Pseudomonadota</taxon>
        <taxon>Alphaproteobacteria</taxon>
        <taxon>Hyphomicrobiales</taxon>
        <taxon>Stappiaceae</taxon>
        <taxon>Pannonibacter</taxon>
    </lineage>
</organism>
<dbReference type="RefSeq" id="WP_334251444.1">
    <property type="nucleotide sequence ID" value="NZ_JBAKBE010000006.1"/>
</dbReference>
<dbReference type="Proteomes" id="UP001380822">
    <property type="component" value="Unassembled WGS sequence"/>
</dbReference>
<evidence type="ECO:0000259" key="1">
    <source>
        <dbReference type="PROSITE" id="PS51208"/>
    </source>
</evidence>
<accession>A0ABU7ZP29</accession>
<dbReference type="SMART" id="SM00869">
    <property type="entry name" value="Autotransporter"/>
    <property type="match status" value="1"/>
</dbReference>
<feature type="domain" description="Autotransporter" evidence="1">
    <location>
        <begin position="620"/>
        <end position="892"/>
    </location>
</feature>
<protein>
    <submittedName>
        <fullName evidence="2">Autotransporter domain-containing protein</fullName>
    </submittedName>
</protein>
<sequence length="892" mass="89417">MFCTHAEAQAQWIIEGPVPDEITSPVNFNGSVIVGKYNNGTLIIRDGGSISSTRGNIGDGDIGHPSGITGAVTVTGAGSTWTNSQILFIGSINNGALTIENGGAVNSTTGFVGQFDGSTGAVTVTGPGSTWTTNDELNIGEDGTGTLTIAAGGSVSSVSGFIGDGVGSGAVTVTGADANGNASSWTNSDGLHIGYDGTGTLTVENGGAVSSTNGFIGQFEGGTGTATVTGVGSTWTNSEALYIGIYGAGTLTIADGAEMTVGTEGSSGVMIYLANVTGSSGTLNIGAASGSSAAAAGKLNAASLEFGAGTGKLVFNHTNTDYDFSTSIARPSNAAGQGTIEHLAGSTKFSGDSSAFNGTTNISGGTLYVTGSLGGIINALAGGTLAGTGTIGTGSSSITIGNDGRLSPGLDGSVGTLTMTGSLNFASGSTYVVQVSGNSSDTINLTGTVTIASGAALQVSGTATAQSYTILTASSLTGTFSTVDWGGVSGYEVAYNETNGTIRLLRASGSQSAFLTPNQSSVASVMQTGTAPAGLISAVSGQASAQRAEALQQLSGQSHADMNSGLVKINTSVNNTVNARIRAVTSGVAAPTVPVLGYGEEKKTVTDDRFAAFEKKEVPADPDRFAVWANGFGSWGQAGATDGGSSTGMANAGMLAGGDAIITGNLRAGVFGGFSRSYFDDSNSKGNSSNYHAGAYAGTSWDALSFRTGLSYTWYDVNTKRSISALNETVEGKYDASSLNAFGEVSYRIETAHAAFEPFASLAHTHLKTDGFTETGGISALTIGSSTSDTTYTTLGMRASTDVNLGPVTASLRGSLGWLYAFGDLNATRTARFATGSSFSVTGTPLDRNAALVETGADFSLTPSSTLGITYTSQFGKIAQEHGANARLRLQF</sequence>
<keyword evidence="3" id="KW-1185">Reference proteome</keyword>
<proteinExistence type="predicted"/>
<dbReference type="EMBL" id="JBAKBE010000006">
    <property type="protein sequence ID" value="MEH0096985.1"/>
    <property type="molecule type" value="Genomic_DNA"/>
</dbReference>
<evidence type="ECO:0000313" key="3">
    <source>
        <dbReference type="Proteomes" id="UP001380822"/>
    </source>
</evidence>
<dbReference type="Pfam" id="PF03797">
    <property type="entry name" value="Autotransporter"/>
    <property type="match status" value="1"/>
</dbReference>
<gene>
    <name evidence="2" type="ORF">V6L76_12005</name>
</gene>
<comment type="caution">
    <text evidence="2">The sequence shown here is derived from an EMBL/GenBank/DDBJ whole genome shotgun (WGS) entry which is preliminary data.</text>
</comment>
<dbReference type="NCBIfam" id="TIGR01414">
    <property type="entry name" value="autotrans_barl"/>
    <property type="match status" value="1"/>
</dbReference>
<dbReference type="InterPro" id="IPR006315">
    <property type="entry name" value="OM_autotransptr_brl_dom"/>
</dbReference>
<dbReference type="InterPro" id="IPR005546">
    <property type="entry name" value="Autotransporte_beta"/>
</dbReference>
<name>A0ABU7ZP29_9HYPH</name>
<dbReference type="NCBIfam" id="TIGR04393">
    <property type="entry name" value="rpt_T5SS_PEPC"/>
    <property type="match status" value="4"/>
</dbReference>
<dbReference type="InterPro" id="IPR030895">
    <property type="entry name" value="T5SS_PEPC_rpt"/>
</dbReference>
<dbReference type="InterPro" id="IPR036709">
    <property type="entry name" value="Autotransporte_beta_dom_sf"/>
</dbReference>